<dbReference type="AlphaFoldDB" id="A0A1H9MSK4"/>
<evidence type="ECO:0000313" key="3">
    <source>
        <dbReference type="Proteomes" id="UP000182584"/>
    </source>
</evidence>
<feature type="domain" description="Knr4/Smi1-like" evidence="1">
    <location>
        <begin position="25"/>
        <end position="121"/>
    </location>
</feature>
<name>A0A1H9MSK4_BUTFI</name>
<evidence type="ECO:0000259" key="1">
    <source>
        <dbReference type="Pfam" id="PF09346"/>
    </source>
</evidence>
<dbReference type="Proteomes" id="UP000182584">
    <property type="component" value="Unassembled WGS sequence"/>
</dbReference>
<dbReference type="SUPFAM" id="SSF160631">
    <property type="entry name" value="SMI1/KNR4-like"/>
    <property type="match status" value="1"/>
</dbReference>
<dbReference type="EMBL" id="FOGJ01000003">
    <property type="protein sequence ID" value="SER26467.1"/>
    <property type="molecule type" value="Genomic_DNA"/>
</dbReference>
<dbReference type="InterPro" id="IPR037883">
    <property type="entry name" value="Knr4/Smi1-like_sf"/>
</dbReference>
<reference evidence="2 3" key="1">
    <citation type="submission" date="2016-10" db="EMBL/GenBank/DDBJ databases">
        <authorList>
            <person name="de Groot N.N."/>
        </authorList>
    </citation>
    <scope>NUCLEOTIDE SEQUENCE [LARGE SCALE GENOMIC DNA]</scope>
    <source>
        <strain evidence="2 3">AR40</strain>
    </source>
</reference>
<proteinExistence type="predicted"/>
<dbReference type="Gene3D" id="3.40.1580.10">
    <property type="entry name" value="SMI1/KNR4-like"/>
    <property type="match status" value="1"/>
</dbReference>
<sequence>MEMKEMFKEFDFNEKPKKVITVINGLNLPDDYLAFISKHNGGEGPLGENNYGRFYKIEELEAINEEYDVQNSWPGYVVIGGIDDVLWAYNPEKKVYCQIDSCNTDEDAYYTISNNFEEFLIKMDGELAD</sequence>
<protein>
    <submittedName>
        <fullName evidence="2">SMI1 / KNR4 family (SUKH-1)</fullName>
    </submittedName>
</protein>
<evidence type="ECO:0000313" key="2">
    <source>
        <dbReference type="EMBL" id="SER26467.1"/>
    </source>
</evidence>
<accession>A0A1H9MSK4</accession>
<dbReference type="RefSeq" id="WP_074754426.1">
    <property type="nucleotide sequence ID" value="NZ_FOGJ01000003.1"/>
</dbReference>
<dbReference type="OrthoDB" id="9795554at2"/>
<organism evidence="2 3">
    <name type="scientific">Butyrivibrio fibrisolvens</name>
    <dbReference type="NCBI Taxonomy" id="831"/>
    <lineage>
        <taxon>Bacteria</taxon>
        <taxon>Bacillati</taxon>
        <taxon>Bacillota</taxon>
        <taxon>Clostridia</taxon>
        <taxon>Lachnospirales</taxon>
        <taxon>Lachnospiraceae</taxon>
        <taxon>Butyrivibrio</taxon>
    </lineage>
</organism>
<dbReference type="Pfam" id="PF09346">
    <property type="entry name" value="SMI1_KNR4"/>
    <property type="match status" value="1"/>
</dbReference>
<dbReference type="InterPro" id="IPR018958">
    <property type="entry name" value="Knr4/Smi1-like_dom"/>
</dbReference>
<gene>
    <name evidence="2" type="ORF">SAMN04487884_103218</name>
</gene>